<feature type="transmembrane region" description="Helical" evidence="6">
    <location>
        <begin position="47"/>
        <end position="65"/>
    </location>
</feature>
<keyword evidence="5 6" id="KW-0472">Membrane</keyword>
<evidence type="ECO:0000313" key="8">
    <source>
        <dbReference type="EMBL" id="MCI0184714.1"/>
    </source>
</evidence>
<evidence type="ECO:0000256" key="3">
    <source>
        <dbReference type="ARBA" id="ARBA00022692"/>
    </source>
</evidence>
<dbReference type="AlphaFoldDB" id="A0A9X1VC52"/>
<feature type="domain" description="Major facilitator superfamily (MFS) profile" evidence="7">
    <location>
        <begin position="1"/>
        <end position="90"/>
    </location>
</feature>
<keyword evidence="4 6" id="KW-1133">Transmembrane helix</keyword>
<comment type="caution">
    <text evidence="8">The sequence shown here is derived from an EMBL/GenBank/DDBJ whole genome shotgun (WGS) entry which is preliminary data.</text>
</comment>
<reference evidence="8" key="1">
    <citation type="submission" date="2022-03" db="EMBL/GenBank/DDBJ databases">
        <title>Draft Genome Sequence of Firmicute Strain S0AB, a Heterotrophic Iron/Sulfur-Oxidizing Extreme Acidophile.</title>
        <authorList>
            <person name="Vergara E."/>
            <person name="Pakostova E."/>
            <person name="Johnson D.B."/>
            <person name="Holmes D.S."/>
        </authorList>
    </citation>
    <scope>NUCLEOTIDE SEQUENCE</scope>
    <source>
        <strain evidence="8">S0AB</strain>
    </source>
</reference>
<dbReference type="GO" id="GO:0022857">
    <property type="term" value="F:transmembrane transporter activity"/>
    <property type="evidence" value="ECO:0007669"/>
    <property type="project" value="InterPro"/>
</dbReference>
<evidence type="ECO:0000313" key="9">
    <source>
        <dbReference type="Proteomes" id="UP001139263"/>
    </source>
</evidence>
<keyword evidence="9" id="KW-1185">Reference proteome</keyword>
<dbReference type="InterPro" id="IPR011701">
    <property type="entry name" value="MFS"/>
</dbReference>
<evidence type="ECO:0000256" key="4">
    <source>
        <dbReference type="ARBA" id="ARBA00022989"/>
    </source>
</evidence>
<gene>
    <name evidence="8" type="ORF">MM817_03011</name>
</gene>
<dbReference type="GO" id="GO:0005886">
    <property type="term" value="C:plasma membrane"/>
    <property type="evidence" value="ECO:0007669"/>
    <property type="project" value="UniProtKB-SubCell"/>
</dbReference>
<dbReference type="Proteomes" id="UP001139263">
    <property type="component" value="Unassembled WGS sequence"/>
</dbReference>
<protein>
    <recommendedName>
        <fullName evidence="7">Major facilitator superfamily (MFS) profile domain-containing protein</fullName>
    </recommendedName>
</protein>
<dbReference type="EMBL" id="JALBUF010000022">
    <property type="protein sequence ID" value="MCI0184714.1"/>
    <property type="molecule type" value="Genomic_DNA"/>
</dbReference>
<dbReference type="InterPro" id="IPR020846">
    <property type="entry name" value="MFS_dom"/>
</dbReference>
<proteinExistence type="predicted"/>
<accession>A0A9X1VC52</accession>
<keyword evidence="2" id="KW-0813">Transport</keyword>
<evidence type="ECO:0000256" key="6">
    <source>
        <dbReference type="SAM" id="Phobius"/>
    </source>
</evidence>
<evidence type="ECO:0000256" key="5">
    <source>
        <dbReference type="ARBA" id="ARBA00023136"/>
    </source>
</evidence>
<organism evidence="8 9">
    <name type="scientific">Sulfoacidibacillus ferrooxidans</name>
    <dbReference type="NCBI Taxonomy" id="2005001"/>
    <lineage>
        <taxon>Bacteria</taxon>
        <taxon>Bacillati</taxon>
        <taxon>Bacillota</taxon>
        <taxon>Bacilli</taxon>
        <taxon>Bacillales</taxon>
        <taxon>Alicyclobacillaceae</taxon>
        <taxon>Sulfoacidibacillus</taxon>
    </lineage>
</organism>
<name>A0A9X1VC52_9BACL</name>
<dbReference type="PROSITE" id="PS50850">
    <property type="entry name" value="MFS"/>
    <property type="match status" value="1"/>
</dbReference>
<dbReference type="Gene3D" id="1.20.1250.20">
    <property type="entry name" value="MFS general substrate transporter like domains"/>
    <property type="match status" value="1"/>
</dbReference>
<keyword evidence="3 6" id="KW-0812">Transmembrane</keyword>
<dbReference type="InterPro" id="IPR036259">
    <property type="entry name" value="MFS_trans_sf"/>
</dbReference>
<evidence type="ECO:0000256" key="2">
    <source>
        <dbReference type="ARBA" id="ARBA00022448"/>
    </source>
</evidence>
<feature type="transmembrane region" description="Helical" evidence="6">
    <location>
        <begin position="15"/>
        <end position="35"/>
    </location>
</feature>
<evidence type="ECO:0000256" key="1">
    <source>
        <dbReference type="ARBA" id="ARBA00004651"/>
    </source>
</evidence>
<evidence type="ECO:0000259" key="7">
    <source>
        <dbReference type="PROSITE" id="PS50850"/>
    </source>
</evidence>
<dbReference type="Pfam" id="PF07690">
    <property type="entry name" value="MFS_1"/>
    <property type="match status" value="1"/>
</dbReference>
<sequence length="90" mass="9909">MPLAGRWYDLNKQGLVLGLVGAGNTGTLLATFFAGRIAKSFGWHVDFAVALFPLFIVLLLLLFWAREAPRSIHATTNFTARKGVFTNRDA</sequence>
<dbReference type="SUPFAM" id="SSF103473">
    <property type="entry name" value="MFS general substrate transporter"/>
    <property type="match status" value="1"/>
</dbReference>
<comment type="subcellular location">
    <subcellularLocation>
        <location evidence="1">Cell membrane</location>
        <topology evidence="1">Multi-pass membrane protein</topology>
    </subcellularLocation>
</comment>